<dbReference type="PANTHER" id="PTHR10584:SF166">
    <property type="entry name" value="RIBOKINASE"/>
    <property type="match status" value="1"/>
</dbReference>
<evidence type="ECO:0000313" key="5">
    <source>
        <dbReference type="Proteomes" id="UP000317835"/>
    </source>
</evidence>
<dbReference type="InterPro" id="IPR002173">
    <property type="entry name" value="Carboh/pur_kinase_PfkB_CS"/>
</dbReference>
<dbReference type="PANTHER" id="PTHR10584">
    <property type="entry name" value="SUGAR KINASE"/>
    <property type="match status" value="1"/>
</dbReference>
<keyword evidence="5" id="KW-1185">Reference proteome</keyword>
<name>A0A518GYZ2_9BACT</name>
<accession>A0A518GYZ2</accession>
<organism evidence="4 5">
    <name type="scientific">Tautonia plasticadhaerens</name>
    <dbReference type="NCBI Taxonomy" id="2527974"/>
    <lineage>
        <taxon>Bacteria</taxon>
        <taxon>Pseudomonadati</taxon>
        <taxon>Planctomycetota</taxon>
        <taxon>Planctomycetia</taxon>
        <taxon>Isosphaerales</taxon>
        <taxon>Isosphaeraceae</taxon>
        <taxon>Tautonia</taxon>
    </lineage>
</organism>
<keyword evidence="2 4" id="KW-0418">Kinase</keyword>
<proteinExistence type="predicted"/>
<dbReference type="EC" id="2.7.1.20" evidence="4"/>
<reference evidence="4 5" key="1">
    <citation type="submission" date="2019-02" db="EMBL/GenBank/DDBJ databases">
        <title>Deep-cultivation of Planctomycetes and their phenomic and genomic characterization uncovers novel biology.</title>
        <authorList>
            <person name="Wiegand S."/>
            <person name="Jogler M."/>
            <person name="Boedeker C."/>
            <person name="Pinto D."/>
            <person name="Vollmers J."/>
            <person name="Rivas-Marin E."/>
            <person name="Kohn T."/>
            <person name="Peeters S.H."/>
            <person name="Heuer A."/>
            <person name="Rast P."/>
            <person name="Oberbeckmann S."/>
            <person name="Bunk B."/>
            <person name="Jeske O."/>
            <person name="Meyerdierks A."/>
            <person name="Storesund J.E."/>
            <person name="Kallscheuer N."/>
            <person name="Luecker S."/>
            <person name="Lage O.M."/>
            <person name="Pohl T."/>
            <person name="Merkel B.J."/>
            <person name="Hornburger P."/>
            <person name="Mueller R.-W."/>
            <person name="Bruemmer F."/>
            <person name="Labrenz M."/>
            <person name="Spormann A.M."/>
            <person name="Op den Camp H."/>
            <person name="Overmann J."/>
            <person name="Amann R."/>
            <person name="Jetten M.S.M."/>
            <person name="Mascher T."/>
            <person name="Medema M.H."/>
            <person name="Devos D.P."/>
            <person name="Kaster A.-K."/>
            <person name="Ovreas L."/>
            <person name="Rohde M."/>
            <person name="Galperin M.Y."/>
            <person name="Jogler C."/>
        </authorList>
    </citation>
    <scope>NUCLEOTIDE SEQUENCE [LARGE SCALE GENOMIC DNA]</scope>
    <source>
        <strain evidence="4 5">ElP</strain>
    </source>
</reference>
<dbReference type="RefSeq" id="WP_145268213.1">
    <property type="nucleotide sequence ID" value="NZ_CP036426.1"/>
</dbReference>
<dbReference type="InterPro" id="IPR029056">
    <property type="entry name" value="Ribokinase-like"/>
</dbReference>
<dbReference type="PROSITE" id="PS00583">
    <property type="entry name" value="PFKB_KINASES_1"/>
    <property type="match status" value="1"/>
</dbReference>
<feature type="domain" description="Carbohydrate kinase PfkB" evidence="3">
    <location>
        <begin position="34"/>
        <end position="292"/>
    </location>
</feature>
<dbReference type="InterPro" id="IPR011611">
    <property type="entry name" value="PfkB_dom"/>
</dbReference>
<evidence type="ECO:0000313" key="4">
    <source>
        <dbReference type="EMBL" id="QDV33805.1"/>
    </source>
</evidence>
<dbReference type="KEGG" id="tpla:ElP_16840"/>
<dbReference type="AlphaFoldDB" id="A0A518GYZ2"/>
<dbReference type="PROSITE" id="PS00584">
    <property type="entry name" value="PFKB_KINASES_2"/>
    <property type="match status" value="1"/>
</dbReference>
<dbReference type="SUPFAM" id="SSF53613">
    <property type="entry name" value="Ribokinase-like"/>
    <property type="match status" value="1"/>
</dbReference>
<dbReference type="Proteomes" id="UP000317835">
    <property type="component" value="Chromosome"/>
</dbReference>
<evidence type="ECO:0000256" key="1">
    <source>
        <dbReference type="ARBA" id="ARBA00022679"/>
    </source>
</evidence>
<gene>
    <name evidence="4" type="primary">adoK</name>
    <name evidence="4" type="ORF">ElP_16840</name>
</gene>
<dbReference type="EMBL" id="CP036426">
    <property type="protein sequence ID" value="QDV33805.1"/>
    <property type="molecule type" value="Genomic_DNA"/>
</dbReference>
<dbReference type="CDD" id="cd01942">
    <property type="entry name" value="ribokinase_group_A"/>
    <property type="match status" value="1"/>
</dbReference>
<keyword evidence="1 4" id="KW-0808">Transferase</keyword>
<dbReference type="Pfam" id="PF00294">
    <property type="entry name" value="PfkB"/>
    <property type="match status" value="1"/>
</dbReference>
<evidence type="ECO:0000259" key="3">
    <source>
        <dbReference type="Pfam" id="PF00294"/>
    </source>
</evidence>
<sequence length="325" mass="35277">MRTFVTGSIAYDYIMVFPGKFREHILPEKMHVLSVSFLVDSLKRQRGGTGANIAYNLALLGNRPKLVGAVGEDFGEYRQWLERHGVDLEGVRAISGEFTSSCFINNDLQDNQITAFYPGAMSHAASVSPLEFGATTRDLVVIAPNSPEAMARYAAECTERGIPYLYDPTMQLPRLSKEEFEEGCKGAKVLIGNDYEFGMMAEKLGVAEKELHSRVPITVITRGEAGATIVAEGTTYDIPAAKPEKVVDPTGAGDAFRAGLITGMARGFSWETAGRIAALTAVHAVEHMGPQEHGYSIEQFVERYRANFGPSDEVDALLDGSAVSA</sequence>
<evidence type="ECO:0000256" key="2">
    <source>
        <dbReference type="ARBA" id="ARBA00022777"/>
    </source>
</evidence>
<protein>
    <submittedName>
        <fullName evidence="4">Adenosine kinase</fullName>
        <ecNumber evidence="4">2.7.1.20</ecNumber>
    </submittedName>
</protein>
<dbReference type="Gene3D" id="3.40.1190.20">
    <property type="match status" value="1"/>
</dbReference>
<dbReference type="OrthoDB" id="9788681at2"/>
<dbReference type="GO" id="GO:0004001">
    <property type="term" value="F:adenosine kinase activity"/>
    <property type="evidence" value="ECO:0007669"/>
    <property type="project" value="UniProtKB-EC"/>
</dbReference>